<evidence type="ECO:0000313" key="4">
    <source>
        <dbReference type="Proteomes" id="UP000078540"/>
    </source>
</evidence>
<keyword evidence="4" id="KW-1185">Reference proteome</keyword>
<proteinExistence type="predicted"/>
<feature type="compositionally biased region" description="Polar residues" evidence="1">
    <location>
        <begin position="118"/>
        <end position="134"/>
    </location>
</feature>
<evidence type="ECO:0000313" key="3">
    <source>
        <dbReference type="EMBL" id="KYM78863.1"/>
    </source>
</evidence>
<feature type="region of interest" description="Disordered" evidence="1">
    <location>
        <begin position="1"/>
        <end position="27"/>
    </location>
</feature>
<keyword evidence="2" id="KW-0472">Membrane</keyword>
<evidence type="ECO:0000256" key="2">
    <source>
        <dbReference type="SAM" id="Phobius"/>
    </source>
</evidence>
<feature type="transmembrane region" description="Helical" evidence="2">
    <location>
        <begin position="338"/>
        <end position="360"/>
    </location>
</feature>
<feature type="region of interest" description="Disordered" evidence="1">
    <location>
        <begin position="416"/>
        <end position="505"/>
    </location>
</feature>
<feature type="region of interest" description="Disordered" evidence="1">
    <location>
        <begin position="109"/>
        <end position="142"/>
    </location>
</feature>
<sequence length="505" mass="59351">MASSKGKMKDRSGQKKRATRRILHSDTRSRIKSVRCKHANPLYQRQLYDSINIPQLVYQLLSIDKHNHDARRFPSSKRFETHCRKTQNSRERQRLSYEAVDHCNGSESVQMPEYTIESRPTSTDNLTEATDATNSSAPSSSVISSVSNVSMERNALANSLNSAKALFRKRSLIQLINNYIKAGVEEGKRQAKKYICKALSFGVRSGYLIPTDRQGNMLRVCPTLDTQSWNWRRADVESRQRRRIARREKTSLTTIAERKAMRRGIPRDKFLYSNMDNKTASKRKTRPAQNPAKSLNTQESSPRKSLCKSLHEKSNPKAFTRKNRFSFHLKRDTYYNSFLYYNLFIILLYQCIFCQCIFVFQKEKSIYLHHVRFSKINNVTINNKQGQHQKKNDENIKKSMKKRRMFFSAKYAQNDREPVEESYKDVNEKNRNRYESNEDNYKIEEQKSTSSQEDELRMEKRKTEANINNNRIDYDRIESRNSIDEDNDKRSEKESVDHNMSDKTI</sequence>
<keyword evidence="2" id="KW-0812">Transmembrane</keyword>
<keyword evidence="2" id="KW-1133">Transmembrane helix</keyword>
<name>A0A151I089_9HYME</name>
<dbReference type="AlphaFoldDB" id="A0A151I089"/>
<feature type="region of interest" description="Disordered" evidence="1">
    <location>
        <begin position="279"/>
        <end position="313"/>
    </location>
</feature>
<feature type="compositionally biased region" description="Basic and acidic residues" evidence="1">
    <location>
        <begin position="416"/>
        <end position="447"/>
    </location>
</feature>
<organism evidence="3 4">
    <name type="scientific">Atta colombica</name>
    <dbReference type="NCBI Taxonomy" id="520822"/>
    <lineage>
        <taxon>Eukaryota</taxon>
        <taxon>Metazoa</taxon>
        <taxon>Ecdysozoa</taxon>
        <taxon>Arthropoda</taxon>
        <taxon>Hexapoda</taxon>
        <taxon>Insecta</taxon>
        <taxon>Pterygota</taxon>
        <taxon>Neoptera</taxon>
        <taxon>Endopterygota</taxon>
        <taxon>Hymenoptera</taxon>
        <taxon>Apocrita</taxon>
        <taxon>Aculeata</taxon>
        <taxon>Formicoidea</taxon>
        <taxon>Formicidae</taxon>
        <taxon>Myrmicinae</taxon>
        <taxon>Atta</taxon>
    </lineage>
</organism>
<reference evidence="3 4" key="1">
    <citation type="submission" date="2015-09" db="EMBL/GenBank/DDBJ databases">
        <title>Atta colombica WGS genome.</title>
        <authorList>
            <person name="Nygaard S."/>
            <person name="Hu H."/>
            <person name="Boomsma J."/>
            <person name="Zhang G."/>
        </authorList>
    </citation>
    <scope>NUCLEOTIDE SEQUENCE [LARGE SCALE GENOMIC DNA]</scope>
    <source>
        <strain evidence="3">Treedump-2</strain>
        <tissue evidence="3">Whole body</tissue>
    </source>
</reference>
<protein>
    <submittedName>
        <fullName evidence="3">Uncharacterized protein</fullName>
    </submittedName>
</protein>
<dbReference type="Proteomes" id="UP000078540">
    <property type="component" value="Unassembled WGS sequence"/>
</dbReference>
<feature type="compositionally biased region" description="Polar residues" evidence="1">
    <location>
        <begin position="287"/>
        <end position="300"/>
    </location>
</feature>
<feature type="compositionally biased region" description="Basic and acidic residues" evidence="1">
    <location>
        <begin position="454"/>
        <end position="464"/>
    </location>
</feature>
<accession>A0A151I089</accession>
<dbReference type="EMBL" id="KQ976635">
    <property type="protein sequence ID" value="KYM78863.1"/>
    <property type="molecule type" value="Genomic_DNA"/>
</dbReference>
<feature type="compositionally biased region" description="Basic and acidic residues" evidence="1">
    <location>
        <begin position="472"/>
        <end position="505"/>
    </location>
</feature>
<gene>
    <name evidence="3" type="ORF">ALC53_10696</name>
</gene>
<evidence type="ECO:0000256" key="1">
    <source>
        <dbReference type="SAM" id="MobiDB-lite"/>
    </source>
</evidence>